<protein>
    <recommendedName>
        <fullName evidence="16">Peptidase metallopeptidase domain-containing protein</fullName>
    </recommendedName>
</protein>
<evidence type="ECO:0000256" key="4">
    <source>
        <dbReference type="ARBA" id="ARBA00022729"/>
    </source>
</evidence>
<feature type="binding site" evidence="13">
    <location>
        <position position="197"/>
    </location>
    <ligand>
        <name>Zn(2+)</name>
        <dbReference type="ChEBI" id="CHEBI:29105"/>
        <label>2</label>
        <note>catalytic</note>
    </ligand>
</feature>
<dbReference type="PANTHER" id="PTHR10201:SF291">
    <property type="entry name" value="MATRIX METALLOPROTEINASE 1, ISOFORM C-RELATED"/>
    <property type="match status" value="1"/>
</dbReference>
<feature type="domain" description="Peptidase metallopeptidase" evidence="16">
    <location>
        <begin position="74"/>
        <end position="242"/>
    </location>
</feature>
<dbReference type="CDD" id="cd00094">
    <property type="entry name" value="HX"/>
    <property type="match status" value="2"/>
</dbReference>
<feature type="binding site" evidence="13">
    <location>
        <position position="370"/>
    </location>
    <ligand>
        <name>Ca(2+)</name>
        <dbReference type="ChEBI" id="CHEBI:29108"/>
        <label>4</label>
    </ligand>
</feature>
<evidence type="ECO:0000256" key="3">
    <source>
        <dbReference type="ARBA" id="ARBA00022723"/>
    </source>
</evidence>
<evidence type="ECO:0000256" key="6">
    <source>
        <dbReference type="ARBA" id="ARBA00022801"/>
    </source>
</evidence>
<dbReference type="EMBL" id="CALNXJ010000023">
    <property type="protein sequence ID" value="CAH3128324.1"/>
    <property type="molecule type" value="Genomic_DNA"/>
</dbReference>
<dbReference type="Proteomes" id="UP001159428">
    <property type="component" value="Unassembled WGS sequence"/>
</dbReference>
<dbReference type="CDD" id="cd04278">
    <property type="entry name" value="ZnMc_MMP"/>
    <property type="match status" value="1"/>
</dbReference>
<comment type="cofactor">
    <cofactor evidence="13">
        <name>Ca(2+)</name>
        <dbReference type="ChEBI" id="CHEBI:29108"/>
    </cofactor>
    <text evidence="13">Can bind about 5 Ca(2+) ions per subunit.</text>
</comment>
<comment type="caution">
    <text evidence="17">The sequence shown here is derived from an EMBL/GenBank/DDBJ whole genome shotgun (WGS) entry which is preliminary data.</text>
</comment>
<dbReference type="Gene3D" id="2.110.10.10">
    <property type="entry name" value="Hemopexin-like domain"/>
    <property type="match status" value="3"/>
</dbReference>
<feature type="repeat" description="Hemopexin" evidence="14">
    <location>
        <begin position="1020"/>
        <end position="1068"/>
    </location>
</feature>
<dbReference type="InterPro" id="IPR001818">
    <property type="entry name" value="Pept_M10_metallopeptidase"/>
</dbReference>
<feature type="binding site" evidence="13">
    <location>
        <position position="176"/>
    </location>
    <ligand>
        <name>Ca(2+)</name>
        <dbReference type="ChEBI" id="CHEBI:29108"/>
        <label>3</label>
    </ligand>
</feature>
<feature type="region of interest" description="Disordered" evidence="15">
    <location>
        <begin position="244"/>
        <end position="353"/>
    </location>
</feature>
<feature type="binding site" evidence="13">
    <location>
        <position position="179"/>
    </location>
    <ligand>
        <name>Ca(2+)</name>
        <dbReference type="ChEBI" id="CHEBI:29108"/>
        <label>1</label>
    </ligand>
</feature>
<dbReference type="Gene3D" id="3.40.390.10">
    <property type="entry name" value="Collagenase (Catalytic Domain)"/>
    <property type="match status" value="2"/>
</dbReference>
<evidence type="ECO:0000259" key="16">
    <source>
        <dbReference type="SMART" id="SM00235"/>
    </source>
</evidence>
<dbReference type="InterPro" id="IPR036375">
    <property type="entry name" value="Hemopexin-like_dom_sf"/>
</dbReference>
<feature type="active site" evidence="12">
    <location>
        <position position="198"/>
    </location>
</feature>
<feature type="binding site" evidence="13">
    <location>
        <position position="152"/>
    </location>
    <ligand>
        <name>Ca(2+)</name>
        <dbReference type="ChEBI" id="CHEBI:29108"/>
        <label>3</label>
    </ligand>
</feature>
<dbReference type="Pfam" id="PF00045">
    <property type="entry name" value="Hemopexin"/>
    <property type="match status" value="8"/>
</dbReference>
<accession>A0AAU9WWB0</accession>
<dbReference type="InterPro" id="IPR018487">
    <property type="entry name" value="Hemopexin-like_repeat"/>
</dbReference>
<comment type="similarity">
    <text evidence="1">Belongs to the peptidase M10A family.</text>
</comment>
<evidence type="ECO:0000256" key="9">
    <source>
        <dbReference type="ARBA" id="ARBA00023049"/>
    </source>
</evidence>
<dbReference type="PROSITE" id="PS51642">
    <property type="entry name" value="HEMOPEXIN_2"/>
    <property type="match status" value="5"/>
</dbReference>
<feature type="binding site" evidence="13">
    <location>
        <position position="177"/>
    </location>
    <ligand>
        <name>Ca(2+)</name>
        <dbReference type="ChEBI" id="CHEBI:29108"/>
        <label>1</label>
    </ligand>
</feature>
<evidence type="ECO:0000256" key="15">
    <source>
        <dbReference type="SAM" id="MobiDB-lite"/>
    </source>
</evidence>
<feature type="binding site" evidence="13">
    <location>
        <position position="215"/>
    </location>
    <ligand>
        <name>Zn(2+)</name>
        <dbReference type="ChEBI" id="CHEBI:29105"/>
        <label>2</label>
        <note>catalytic</note>
    </ligand>
</feature>
<dbReference type="Pfam" id="PF00413">
    <property type="entry name" value="Peptidase_M10"/>
    <property type="match status" value="2"/>
</dbReference>
<keyword evidence="11" id="KW-1015">Disulfide bond</keyword>
<dbReference type="InterPro" id="IPR006026">
    <property type="entry name" value="Peptidase_Metallo"/>
</dbReference>
<feature type="domain" description="Peptidase metallopeptidase" evidence="16">
    <location>
        <begin position="655"/>
        <end position="815"/>
    </location>
</feature>
<evidence type="ECO:0000313" key="18">
    <source>
        <dbReference type="Proteomes" id="UP001159428"/>
    </source>
</evidence>
<feature type="repeat" description="Hemopexin" evidence="14">
    <location>
        <begin position="458"/>
        <end position="506"/>
    </location>
</feature>
<feature type="binding site" evidence="13">
    <location>
        <position position="464"/>
    </location>
    <ligand>
        <name>Ca(2+)</name>
        <dbReference type="ChEBI" id="CHEBI:29108"/>
        <label>5</label>
    </ligand>
</feature>
<keyword evidence="10" id="KW-0865">Zymogen</keyword>
<evidence type="ECO:0000256" key="12">
    <source>
        <dbReference type="PIRSR" id="PIRSR621190-1"/>
    </source>
</evidence>
<keyword evidence="7 13" id="KW-0862">Zinc</keyword>
<feature type="binding site" evidence="13">
    <location>
        <position position="146"/>
    </location>
    <ligand>
        <name>Zn(2+)</name>
        <dbReference type="ChEBI" id="CHEBI:29105"/>
        <label>1</label>
    </ligand>
</feature>
<evidence type="ECO:0000256" key="8">
    <source>
        <dbReference type="ARBA" id="ARBA00022837"/>
    </source>
</evidence>
<evidence type="ECO:0000256" key="10">
    <source>
        <dbReference type="ARBA" id="ARBA00023145"/>
    </source>
</evidence>
<evidence type="ECO:0000256" key="13">
    <source>
        <dbReference type="PIRSR" id="PIRSR621190-2"/>
    </source>
</evidence>
<dbReference type="PRINTS" id="PR00138">
    <property type="entry name" value="MATRIXIN"/>
</dbReference>
<dbReference type="FunFam" id="3.40.390.10:FF:000068">
    <property type="entry name" value="Predicted protein"/>
    <property type="match status" value="1"/>
</dbReference>
<dbReference type="SMART" id="SM00120">
    <property type="entry name" value="HX"/>
    <property type="match status" value="8"/>
</dbReference>
<dbReference type="FunFam" id="2.110.10.10:FF:000002">
    <property type="entry name" value="Matrix metallopeptidase 3"/>
    <property type="match status" value="1"/>
</dbReference>
<keyword evidence="3 13" id="KW-0479">Metal-binding</keyword>
<keyword evidence="9" id="KW-0482">Metalloprotease</keyword>
<feature type="binding site" evidence="13">
    <location>
        <position position="201"/>
    </location>
    <ligand>
        <name>Zn(2+)</name>
        <dbReference type="ChEBI" id="CHEBI:29105"/>
        <label>2</label>
        <note>catalytic</note>
    </ligand>
</feature>
<feature type="binding site" evidence="13">
    <location>
        <position position="179"/>
    </location>
    <ligand>
        <name>Ca(2+)</name>
        <dbReference type="ChEBI" id="CHEBI:29108"/>
        <label>3</label>
    </ligand>
</feature>
<dbReference type="GO" id="GO:0004222">
    <property type="term" value="F:metalloendopeptidase activity"/>
    <property type="evidence" value="ECO:0007669"/>
    <property type="project" value="InterPro"/>
</dbReference>
<dbReference type="SMART" id="SM00235">
    <property type="entry name" value="ZnMc"/>
    <property type="match status" value="2"/>
</dbReference>
<dbReference type="GO" id="GO:0030198">
    <property type="term" value="P:extracellular matrix organization"/>
    <property type="evidence" value="ECO:0007669"/>
    <property type="project" value="TreeGrafter"/>
</dbReference>
<feature type="binding site" evidence="13">
    <location>
        <position position="174"/>
    </location>
    <ligand>
        <name>Zn(2+)</name>
        <dbReference type="ChEBI" id="CHEBI:29105"/>
        <label>1</label>
    </ligand>
</feature>
<dbReference type="PANTHER" id="PTHR10201">
    <property type="entry name" value="MATRIX METALLOPROTEINASE"/>
    <property type="match status" value="1"/>
</dbReference>
<feature type="binding site" evidence="13">
    <location>
        <position position="207"/>
    </location>
    <ligand>
        <name>Zn(2+)</name>
        <dbReference type="ChEBI" id="CHEBI:29105"/>
        <label>2</label>
        <note>catalytic</note>
    </ligand>
</feature>
<keyword evidence="5" id="KW-0677">Repeat</keyword>
<feature type="binding site" evidence="13">
    <location>
        <position position="172"/>
    </location>
    <ligand>
        <name>Ca(2+)</name>
        <dbReference type="ChEBI" id="CHEBI:29108"/>
        <label>2</label>
    </ligand>
</feature>
<dbReference type="AlphaFoldDB" id="A0AAU9WWB0"/>
<dbReference type="SUPFAM" id="SSF55486">
    <property type="entry name" value="Metalloproteases ('zincins'), catalytic domain"/>
    <property type="match status" value="2"/>
</dbReference>
<organism evidence="17 18">
    <name type="scientific">Pocillopora meandrina</name>
    <dbReference type="NCBI Taxonomy" id="46732"/>
    <lineage>
        <taxon>Eukaryota</taxon>
        <taxon>Metazoa</taxon>
        <taxon>Cnidaria</taxon>
        <taxon>Anthozoa</taxon>
        <taxon>Hexacorallia</taxon>
        <taxon>Scleractinia</taxon>
        <taxon>Astrocoeniina</taxon>
        <taxon>Pocilloporidae</taxon>
        <taxon>Pocillopora</taxon>
    </lineage>
</organism>
<feature type="binding site" evidence="13">
    <location>
        <position position="509"/>
    </location>
    <ligand>
        <name>Ca(2+)</name>
        <dbReference type="ChEBI" id="CHEBI:29108"/>
        <label>4</label>
    </ligand>
</feature>
<dbReference type="InterPro" id="IPR036365">
    <property type="entry name" value="PGBD-like_sf"/>
</dbReference>
<dbReference type="GO" id="GO:0031012">
    <property type="term" value="C:extracellular matrix"/>
    <property type="evidence" value="ECO:0007669"/>
    <property type="project" value="InterPro"/>
</dbReference>
<dbReference type="InterPro" id="IPR021190">
    <property type="entry name" value="Pept_M10A"/>
</dbReference>
<evidence type="ECO:0000256" key="14">
    <source>
        <dbReference type="PROSITE-ProRule" id="PRU01011"/>
    </source>
</evidence>
<keyword evidence="4" id="KW-0732">Signal</keyword>
<gene>
    <name evidence="17" type="ORF">PMEA_00013420</name>
</gene>
<proteinExistence type="inferred from homology"/>
<feature type="binding site" evidence="13">
    <location>
        <position position="151"/>
    </location>
    <ligand>
        <name>Ca(2+)</name>
        <dbReference type="ChEBI" id="CHEBI:29108"/>
        <label>3</label>
    </ligand>
</feature>
<keyword evidence="8 13" id="KW-0106">Calcium</keyword>
<feature type="binding site" description="in inhibited form" evidence="13">
    <location>
        <position position="47"/>
    </location>
    <ligand>
        <name>Zn(2+)</name>
        <dbReference type="ChEBI" id="CHEBI:29105"/>
        <label>2</label>
        <note>catalytic</note>
    </ligand>
</feature>
<feature type="repeat" description="Hemopexin" evidence="14">
    <location>
        <begin position="973"/>
        <end position="1019"/>
    </location>
</feature>
<reference evidence="17 18" key="1">
    <citation type="submission" date="2022-05" db="EMBL/GenBank/DDBJ databases">
        <authorList>
            <consortium name="Genoscope - CEA"/>
            <person name="William W."/>
        </authorList>
    </citation>
    <scope>NUCLEOTIDE SEQUENCE [LARGE SCALE GENOMIC DNA]</scope>
</reference>
<dbReference type="InterPro" id="IPR033739">
    <property type="entry name" value="M10A_MMP"/>
</dbReference>
<dbReference type="InterPro" id="IPR000585">
    <property type="entry name" value="Hemopexin-like_dom"/>
</dbReference>
<evidence type="ECO:0000256" key="11">
    <source>
        <dbReference type="ARBA" id="ARBA00023157"/>
    </source>
</evidence>
<dbReference type="GO" id="GO:0006508">
    <property type="term" value="P:proteolysis"/>
    <property type="evidence" value="ECO:0007669"/>
    <property type="project" value="UniProtKB-KW"/>
</dbReference>
<dbReference type="FunFam" id="2.110.10.10:FF:000005">
    <property type="entry name" value="Stromelysin-3 preproprotein"/>
    <property type="match status" value="1"/>
</dbReference>
<feature type="repeat" description="Hemopexin" evidence="14">
    <location>
        <begin position="366"/>
        <end position="411"/>
    </location>
</feature>
<feature type="binding site" evidence="13">
    <location>
        <position position="144"/>
    </location>
    <ligand>
        <name>Zn(2+)</name>
        <dbReference type="ChEBI" id="CHEBI:29105"/>
        <label>1</label>
    </ligand>
</feature>
<evidence type="ECO:0000256" key="2">
    <source>
        <dbReference type="ARBA" id="ARBA00022670"/>
    </source>
</evidence>
<dbReference type="GO" id="GO:0008270">
    <property type="term" value="F:zinc ion binding"/>
    <property type="evidence" value="ECO:0007669"/>
    <property type="project" value="InterPro"/>
</dbReference>
<dbReference type="GO" id="GO:0030574">
    <property type="term" value="P:collagen catabolic process"/>
    <property type="evidence" value="ECO:0007669"/>
    <property type="project" value="TreeGrafter"/>
</dbReference>
<feature type="repeat" description="Hemopexin" evidence="14">
    <location>
        <begin position="881"/>
        <end position="926"/>
    </location>
</feature>
<evidence type="ECO:0000313" key="17">
    <source>
        <dbReference type="EMBL" id="CAH3128324.1"/>
    </source>
</evidence>
<evidence type="ECO:0000256" key="5">
    <source>
        <dbReference type="ARBA" id="ARBA00022737"/>
    </source>
</evidence>
<name>A0AAU9WWB0_9CNID</name>
<evidence type="ECO:0000256" key="7">
    <source>
        <dbReference type="ARBA" id="ARBA00022833"/>
    </source>
</evidence>
<feature type="binding site" evidence="13">
    <location>
        <position position="159"/>
    </location>
    <ligand>
        <name>Zn(2+)</name>
        <dbReference type="ChEBI" id="CHEBI:29105"/>
        <label>1</label>
    </ligand>
</feature>
<keyword evidence="6" id="KW-0378">Hydrolase</keyword>
<dbReference type="InterPro" id="IPR024079">
    <property type="entry name" value="MetalloPept_cat_dom_sf"/>
</dbReference>
<evidence type="ECO:0000256" key="1">
    <source>
        <dbReference type="ARBA" id="ARBA00010370"/>
    </source>
</evidence>
<keyword evidence="18" id="KW-1185">Reference proteome</keyword>
<sequence>MEKYGIKKPGQAVNFTDMIAKIQYRGGLNVTGKLDYETKKLFVLPRCGVREQEDENQKHSSLPSRGRIKRYTKQGTEWKKRVSNLSYRFLTPTKDLPVDVQRDILRKMIKKWADVSTLTVREQTDPSVPNDDVEILISFVAGYHFDPYPFDGVGGTLAHAYYPHNNRGLSGDAHFDDDELFTTGTPNGINLDWVAVHEFGHSMGLEHSNVRESIMYPWYKGYFPNIELTEDDILGIQDIYVPTTTTPPTTTEATTTTPPTTTEATTTTPPTTTEATTTTPPTTTEATTTTPPTTTEATTTTPPTTTEATTTTSPTTTEATTTKLPTTTEATTPKATTMATTKPTTKAFTEKPTTPGIQPVLDICKVSKFDAFLMGTDGRTYVFSGEYFWSLSPDLEIYQGPMKIKSKWRELQTPINSVYTNSNRRTVFFKGSLYWKYYGFILEEGPREITRFGLPSSLTDPDAAFVWGGNGKTYFFKGNNYWRYNEFKNIADDNYPRPISVWGLPHQVDAAITWKGNRRTYFFRNSEYWKLDDGALRMVSGYPLGLLINCWYSECTSAAPLPFPDSSKPSVAVVDAVTLKDAEEWIKKYKILSGVGPSAPTPGLEKGIASVQRMAGINVTGELDFETKKLFVIPRCGNTGEANELSLYGEARQRRRKRDSTDDYLAVVCNRLNRCSRSTISRQIKIWQKRIPGVAKCRNRRSRNAEKRGEIEISFVQPNSSDQYPFDGKGGTFGEVFFSNDSKIKVYFDDSEPFTTNTSSGMNLDWVALHELGHTLGLKHSNVRYSVMYPWYQGYFPNLELSQSDIDQLQALFGKPSPTSRPPARTKALAFTEVTTSKASAALITDKVTHAVTTAAETEDTTLTVTETPSSSPFVGDICNMHRFDSFMMGADGKTYVFSGDYFWVLSASLSVEDGPLKVTSKWKELETPINSAYTNRDGRMVFFKGGIYWKYYGDILEEGPGDIRQIGLPSSLSDPDAAFVWGGNKKTYFFKGNNYWRYNEFNKAVDKNYPKSIIAWGLPHNMDSVMTWNGNERTYFFKDDEYWRLDDGWLELERGYPRSITPVWMKCETGSP</sequence>
<feature type="binding site" evidence="13">
    <location>
        <position position="95"/>
    </location>
    <ligand>
        <name>Ca(2+)</name>
        <dbReference type="ChEBI" id="CHEBI:29108"/>
        <label>1</label>
    </ligand>
</feature>
<dbReference type="SUPFAM" id="SSF47090">
    <property type="entry name" value="PGBD-like"/>
    <property type="match status" value="2"/>
</dbReference>
<keyword evidence="2" id="KW-0645">Protease</keyword>
<comment type="cofactor">
    <cofactor evidence="13">
        <name>Zn(2+)</name>
        <dbReference type="ChEBI" id="CHEBI:29105"/>
    </cofactor>
    <text evidence="13">Binds 2 Zn(2+) ions per subunit.</text>
</comment>
<dbReference type="SUPFAM" id="SSF50923">
    <property type="entry name" value="Hemopexin-like domain"/>
    <property type="match status" value="2"/>
</dbReference>